<reference evidence="1 2" key="1">
    <citation type="submission" date="2018-05" db="EMBL/GenBank/DDBJ databases">
        <title>Spiribacter halobius sp. nov., a moderately halophilic bacterium isolated from marine solar saltern.</title>
        <authorList>
            <person name="Zheng W.-S."/>
            <person name="Lu D.-C."/>
            <person name="Du Z.-J."/>
        </authorList>
    </citation>
    <scope>NUCLEOTIDE SEQUENCE [LARGE SCALE GENOMIC DNA]</scope>
    <source>
        <strain evidence="1 2">E85</strain>
    </source>
</reference>
<evidence type="ECO:0000313" key="1">
    <source>
        <dbReference type="EMBL" id="PWG64808.1"/>
    </source>
</evidence>
<dbReference type="EMBL" id="QFFI01000004">
    <property type="protein sequence ID" value="PWG64808.1"/>
    <property type="molecule type" value="Genomic_DNA"/>
</dbReference>
<dbReference type="InterPro" id="IPR021482">
    <property type="entry name" value="DUF3135"/>
</dbReference>
<protein>
    <submittedName>
        <fullName evidence="1">DUF3135 domain-containing protein</fullName>
    </submittedName>
</protein>
<organism evidence="1 2">
    <name type="scientific">Sediminicurvatus halobius</name>
    <dbReference type="NCBI Taxonomy" id="2182432"/>
    <lineage>
        <taxon>Bacteria</taxon>
        <taxon>Pseudomonadati</taxon>
        <taxon>Pseudomonadota</taxon>
        <taxon>Gammaproteobacteria</taxon>
        <taxon>Chromatiales</taxon>
        <taxon>Ectothiorhodospiraceae</taxon>
        <taxon>Sediminicurvatus</taxon>
    </lineage>
</organism>
<accession>A0A2U2N6V4</accession>
<keyword evidence="2" id="KW-1185">Reference proteome</keyword>
<comment type="caution">
    <text evidence="1">The sequence shown here is derived from an EMBL/GenBank/DDBJ whole genome shotgun (WGS) entry which is preliminary data.</text>
</comment>
<dbReference type="Pfam" id="PF11333">
    <property type="entry name" value="DUF3135"/>
    <property type="match status" value="1"/>
</dbReference>
<proteinExistence type="predicted"/>
<name>A0A2U2N6V4_9GAMM</name>
<dbReference type="AlphaFoldDB" id="A0A2U2N6V4"/>
<dbReference type="Proteomes" id="UP000245474">
    <property type="component" value="Unassembled WGS sequence"/>
</dbReference>
<gene>
    <name evidence="1" type="ORF">DEM34_03130</name>
</gene>
<sequence>MVLMRGSAWPSRAGRRGCASFVHRPRVEVPAMEPRLEPFDFDSWSHLARRDPGAFESRRQAAIEAFMARQAPDRRERLRRLQWRIDRERERSGNPLGACRRLSDLMWRSFAGQGGLVEHLHALQGTAPPPSRRRAQILRFRPRR</sequence>
<evidence type="ECO:0000313" key="2">
    <source>
        <dbReference type="Proteomes" id="UP000245474"/>
    </source>
</evidence>